<evidence type="ECO:0000313" key="1">
    <source>
        <dbReference type="EMBL" id="CAG4890302.1"/>
    </source>
</evidence>
<sequence>MARNDCVPAGEFVWYRVGGDVNRLPGGKQRLIEVLP</sequence>
<reference evidence="1 2" key="1">
    <citation type="submission" date="2021-04" db="EMBL/GenBank/DDBJ databases">
        <authorList>
            <person name="Vanwijnsberghe S."/>
        </authorList>
    </citation>
    <scope>NUCLEOTIDE SEQUENCE [LARGE SCALE GENOMIC DNA]</scope>
    <source>
        <strain evidence="1 2">LMG 32171</strain>
    </source>
</reference>
<protein>
    <submittedName>
        <fullName evidence="1">Uncharacterized protein</fullName>
    </submittedName>
</protein>
<dbReference type="EMBL" id="CAJQYY010000004">
    <property type="protein sequence ID" value="CAG4890302.1"/>
    <property type="molecule type" value="Genomic_DNA"/>
</dbReference>
<evidence type="ECO:0000313" key="2">
    <source>
        <dbReference type="Proteomes" id="UP000789752"/>
    </source>
</evidence>
<dbReference type="Proteomes" id="UP000789752">
    <property type="component" value="Unassembled WGS sequence"/>
</dbReference>
<gene>
    <name evidence="1" type="ORF">R54767_00884</name>
</gene>
<name>A0ABM8TZC7_9BURK</name>
<accession>A0ABM8TZC7</accession>
<comment type="caution">
    <text evidence="1">The sequence shown here is derived from an EMBL/GenBank/DDBJ whole genome shotgun (WGS) entry which is preliminary data.</text>
</comment>
<proteinExistence type="predicted"/>
<keyword evidence="2" id="KW-1185">Reference proteome</keyword>
<organism evidence="1 2">
    <name type="scientific">Paraburkholderia gardini</name>
    <dbReference type="NCBI Taxonomy" id="2823469"/>
    <lineage>
        <taxon>Bacteria</taxon>
        <taxon>Pseudomonadati</taxon>
        <taxon>Pseudomonadota</taxon>
        <taxon>Betaproteobacteria</taxon>
        <taxon>Burkholderiales</taxon>
        <taxon>Burkholderiaceae</taxon>
        <taxon>Paraburkholderia</taxon>
    </lineage>
</organism>